<organism evidence="1 2">
    <name type="scientific">Methanohalobium evestigatum (strain ATCC BAA-1072 / DSM 3721 / NBRC 107634 / OCM 161 / Z-7303)</name>
    <dbReference type="NCBI Taxonomy" id="644295"/>
    <lineage>
        <taxon>Archaea</taxon>
        <taxon>Methanobacteriati</taxon>
        <taxon>Methanobacteriota</taxon>
        <taxon>Stenosarchaea group</taxon>
        <taxon>Methanomicrobia</taxon>
        <taxon>Methanosarcinales</taxon>
        <taxon>Methanosarcinaceae</taxon>
        <taxon>Methanohalobium</taxon>
    </lineage>
</organism>
<keyword evidence="2" id="KW-1185">Reference proteome</keyword>
<dbReference type="AlphaFoldDB" id="D7EC56"/>
<name>D7EC56_METEZ</name>
<sequence>MLEDYDIPHENDYVTESEDNLALGISNNVNIQTDKQEPIISSCRVCNLLKTDLFNEKQINDWFKEVYSDPENQPSIRMLVDEFNNKILTNLFQEKYPEEDLVFDIDKFRKYIEVYSINTLETIDRETWDIGDAIARKHNIDVLEFSTAFINKYDIKKHLQCLGFNLNDDNKYQKYVNDLKKGFDFSQNVANKALERALNRKLVSGNFKAETIIICEDCGKELRVSDLLKNGHNCSNQR</sequence>
<protein>
    <submittedName>
        <fullName evidence="1">Uncharacterized protein</fullName>
    </submittedName>
</protein>
<reference evidence="1 2" key="1">
    <citation type="submission" date="2010-06" db="EMBL/GenBank/DDBJ databases">
        <title>Complete sequence plasmid of Methanohalobium evestigatum Z-7303.</title>
        <authorList>
            <consortium name="US DOE Joint Genome Institute"/>
            <person name="Lucas S."/>
            <person name="Copeland A."/>
            <person name="Lapidus A."/>
            <person name="Cheng J.-F."/>
            <person name="Bruce D."/>
            <person name="Goodwin L."/>
            <person name="Pitluck S."/>
            <person name="Saunders E."/>
            <person name="Detter J.C."/>
            <person name="Han C."/>
            <person name="Tapia R."/>
            <person name="Land M."/>
            <person name="Hauser L."/>
            <person name="Kyrpides N."/>
            <person name="Mikhailova N."/>
            <person name="Sieprawska-Lupa M."/>
            <person name="Whitman W.B."/>
            <person name="Anderson I."/>
            <person name="Woyke T."/>
        </authorList>
    </citation>
    <scope>NUCLEOTIDE SEQUENCE [LARGE SCALE GENOMIC DNA]</scope>
    <source>
        <strain evidence="2">ATCC BAA-1072 / DSM 3721 / NBRC 107634 / OCM 161 / Z-7303</strain>
        <plasmid evidence="2">Plasmid pMETEV01</plasmid>
    </source>
</reference>
<dbReference type="Pfam" id="PF21811">
    <property type="entry name" value="RdfA"/>
    <property type="match status" value="1"/>
</dbReference>
<dbReference type="KEGG" id="mev:Metev_2368"/>
<accession>D7EC56</accession>
<geneLocation type="plasmid" evidence="1 2">
    <name>pMETEV01</name>
</geneLocation>
<proteinExistence type="predicted"/>
<evidence type="ECO:0000313" key="2">
    <source>
        <dbReference type="Proteomes" id="UP000000391"/>
    </source>
</evidence>
<dbReference type="Proteomes" id="UP000000391">
    <property type="component" value="Plasmid pMETEV01"/>
</dbReference>
<keyword evidence="1" id="KW-0614">Plasmid</keyword>
<dbReference type="RefSeq" id="WP_013195742.1">
    <property type="nucleotide sequence ID" value="NC_014254.1"/>
</dbReference>
<dbReference type="GeneID" id="9348023"/>
<evidence type="ECO:0000313" key="1">
    <source>
        <dbReference type="EMBL" id="ADI75178.1"/>
    </source>
</evidence>
<dbReference type="InterPro" id="IPR048925">
    <property type="entry name" value="RdfA"/>
</dbReference>
<dbReference type="EMBL" id="CP002070">
    <property type="protein sequence ID" value="ADI75178.1"/>
    <property type="molecule type" value="Genomic_DNA"/>
</dbReference>
<dbReference type="HOGENOM" id="CLU_1163795_0_0_2"/>
<gene>
    <name evidence="1" type="ordered locus">Metev_2368</name>
</gene>